<sequence>MKKQDYYLLVARRCIQGLLVLACIYISLPVIFSGYDHLEVFRIYFRGVKTGDLGNLFFSIGYGYALLLLLKVFFRTIYRTSIDTIWCSYIFCQIKNIWLYYLITGGFGYFDAFYLGNISISPFLDLILLIIFTTLTKRVYQVYDQSMITNYGLAKKQTHLNYLMYRGSKKEIDAVIVQNDRYIKLKHTVHYYRIKYTPFFLTVSDHYNQADYFKRCIWNLLFSFMMIYLSINGMIEEKNVLRYTGLILMSLLLALAEIPTLYEIIEKVKKIYFDYRKKGKS</sequence>
<evidence type="ECO:0000313" key="2">
    <source>
        <dbReference type="EMBL" id="OJG78412.1"/>
    </source>
</evidence>
<keyword evidence="1" id="KW-0812">Transmembrane</keyword>
<feature type="transmembrane region" description="Helical" evidence="1">
    <location>
        <begin position="55"/>
        <end position="74"/>
    </location>
</feature>
<dbReference type="AlphaFoldDB" id="A0A1L8WCI2"/>
<dbReference type="RefSeq" id="WP_071856121.1">
    <property type="nucleotide sequence ID" value="NZ_JXLB01000024.1"/>
</dbReference>
<gene>
    <name evidence="2" type="ORF">RV14_GL001169</name>
</gene>
<feature type="transmembrane region" description="Helical" evidence="1">
    <location>
        <begin position="113"/>
        <end position="135"/>
    </location>
</feature>
<accession>A0A1L8WCI2</accession>
<comment type="caution">
    <text evidence="2">The sequence shown here is derived from an EMBL/GenBank/DDBJ whole genome shotgun (WGS) entry which is preliminary data.</text>
</comment>
<keyword evidence="1" id="KW-1133">Transmembrane helix</keyword>
<feature type="transmembrane region" description="Helical" evidence="1">
    <location>
        <begin position="86"/>
        <end position="107"/>
    </location>
</feature>
<dbReference type="EMBL" id="JXLB01000024">
    <property type="protein sequence ID" value="OJG78412.1"/>
    <property type="molecule type" value="Genomic_DNA"/>
</dbReference>
<reference evidence="2 3" key="1">
    <citation type="submission" date="2014-12" db="EMBL/GenBank/DDBJ databases">
        <title>Draft genome sequences of 29 type strains of Enterococci.</title>
        <authorList>
            <person name="Zhong Z."/>
            <person name="Sun Z."/>
            <person name="Liu W."/>
            <person name="Zhang W."/>
            <person name="Zhang H."/>
        </authorList>
    </citation>
    <scope>NUCLEOTIDE SEQUENCE [LARGE SCALE GENOMIC DNA]</scope>
    <source>
        <strain evidence="2 3">DSM 15687</strain>
    </source>
</reference>
<dbReference type="STRING" id="150033.RV14_GL001169"/>
<keyword evidence="1" id="KW-0472">Membrane</keyword>
<protein>
    <submittedName>
        <fullName evidence="2">Uncharacterized protein</fullName>
    </submittedName>
</protein>
<feature type="transmembrane region" description="Helical" evidence="1">
    <location>
        <begin position="216"/>
        <end position="235"/>
    </location>
</feature>
<name>A0A1L8WCI2_9ENTE</name>
<proteinExistence type="predicted"/>
<organism evidence="2 3">
    <name type="scientific">Enterococcus ratti</name>
    <dbReference type="NCBI Taxonomy" id="150033"/>
    <lineage>
        <taxon>Bacteria</taxon>
        <taxon>Bacillati</taxon>
        <taxon>Bacillota</taxon>
        <taxon>Bacilli</taxon>
        <taxon>Lactobacillales</taxon>
        <taxon>Enterococcaceae</taxon>
        <taxon>Enterococcus</taxon>
    </lineage>
</organism>
<evidence type="ECO:0000313" key="3">
    <source>
        <dbReference type="Proteomes" id="UP000182152"/>
    </source>
</evidence>
<feature type="transmembrane region" description="Helical" evidence="1">
    <location>
        <begin position="14"/>
        <end position="35"/>
    </location>
</feature>
<dbReference type="Proteomes" id="UP000182152">
    <property type="component" value="Unassembled WGS sequence"/>
</dbReference>
<evidence type="ECO:0000256" key="1">
    <source>
        <dbReference type="SAM" id="Phobius"/>
    </source>
</evidence>
<feature type="transmembrane region" description="Helical" evidence="1">
    <location>
        <begin position="241"/>
        <end position="262"/>
    </location>
</feature>
<keyword evidence="3" id="KW-1185">Reference proteome</keyword>